<dbReference type="PANTHER" id="PTHR45931:SF3">
    <property type="entry name" value="RING ZINC FINGER-CONTAINING PROTEIN"/>
    <property type="match status" value="1"/>
</dbReference>
<evidence type="ECO:0000256" key="1">
    <source>
        <dbReference type="ARBA" id="ARBA00022723"/>
    </source>
</evidence>
<dbReference type="InterPro" id="IPR001841">
    <property type="entry name" value="Znf_RING"/>
</dbReference>
<sequence>MVSQRITAAISQLNKECIICHQQNILENYKELRCSHTFHKNCIDEWLRVKPTCPLCRSEVLLENNG</sequence>
<dbReference type="InterPro" id="IPR051834">
    <property type="entry name" value="RING_finger_E3_ligase"/>
</dbReference>
<dbReference type="Pfam" id="PF13639">
    <property type="entry name" value="zf-RING_2"/>
    <property type="match status" value="1"/>
</dbReference>
<keyword evidence="2 4" id="KW-0863">Zinc-finger</keyword>
<dbReference type="SUPFAM" id="SSF57850">
    <property type="entry name" value="RING/U-box"/>
    <property type="match status" value="1"/>
</dbReference>
<keyword evidence="1" id="KW-0479">Metal-binding</keyword>
<dbReference type="GO" id="GO:0006511">
    <property type="term" value="P:ubiquitin-dependent protein catabolic process"/>
    <property type="evidence" value="ECO:0007669"/>
    <property type="project" value="TreeGrafter"/>
</dbReference>
<accession>A0A915EVV6</accession>
<dbReference type="GO" id="GO:0005634">
    <property type="term" value="C:nucleus"/>
    <property type="evidence" value="ECO:0007669"/>
    <property type="project" value="TreeGrafter"/>
</dbReference>
<organism evidence="6 7">
    <name type="scientific">Ditylenchus dipsaci</name>
    <dbReference type="NCBI Taxonomy" id="166011"/>
    <lineage>
        <taxon>Eukaryota</taxon>
        <taxon>Metazoa</taxon>
        <taxon>Ecdysozoa</taxon>
        <taxon>Nematoda</taxon>
        <taxon>Chromadorea</taxon>
        <taxon>Rhabditida</taxon>
        <taxon>Tylenchina</taxon>
        <taxon>Tylenchomorpha</taxon>
        <taxon>Sphaerularioidea</taxon>
        <taxon>Anguinidae</taxon>
        <taxon>Anguininae</taxon>
        <taxon>Ditylenchus</taxon>
    </lineage>
</organism>
<protein>
    <submittedName>
        <fullName evidence="7">RING-type domain-containing protein</fullName>
    </submittedName>
</protein>
<evidence type="ECO:0000313" key="7">
    <source>
        <dbReference type="WBParaSite" id="jg956"/>
    </source>
</evidence>
<dbReference type="PANTHER" id="PTHR45931">
    <property type="entry name" value="SI:CH211-59O9.10"/>
    <property type="match status" value="1"/>
</dbReference>
<reference evidence="7" key="1">
    <citation type="submission" date="2022-11" db="UniProtKB">
        <authorList>
            <consortium name="WormBaseParasite"/>
        </authorList>
    </citation>
    <scope>IDENTIFICATION</scope>
</reference>
<dbReference type="Gene3D" id="3.30.40.10">
    <property type="entry name" value="Zinc/RING finger domain, C3HC4 (zinc finger)"/>
    <property type="match status" value="1"/>
</dbReference>
<name>A0A915EVV6_9BILA</name>
<dbReference type="Proteomes" id="UP000887574">
    <property type="component" value="Unplaced"/>
</dbReference>
<dbReference type="WBParaSite" id="jg956">
    <property type="protein sequence ID" value="jg956"/>
    <property type="gene ID" value="jg956"/>
</dbReference>
<proteinExistence type="predicted"/>
<dbReference type="SMART" id="SM00184">
    <property type="entry name" value="RING"/>
    <property type="match status" value="1"/>
</dbReference>
<dbReference type="InterPro" id="IPR013083">
    <property type="entry name" value="Znf_RING/FYVE/PHD"/>
</dbReference>
<dbReference type="AlphaFoldDB" id="A0A915EVV6"/>
<evidence type="ECO:0000313" key="6">
    <source>
        <dbReference type="Proteomes" id="UP000887574"/>
    </source>
</evidence>
<feature type="domain" description="RING-type" evidence="5">
    <location>
        <begin position="17"/>
        <end position="57"/>
    </location>
</feature>
<dbReference type="PROSITE" id="PS50089">
    <property type="entry name" value="ZF_RING_2"/>
    <property type="match status" value="1"/>
</dbReference>
<dbReference type="GO" id="GO:0061630">
    <property type="term" value="F:ubiquitin protein ligase activity"/>
    <property type="evidence" value="ECO:0007669"/>
    <property type="project" value="TreeGrafter"/>
</dbReference>
<evidence type="ECO:0000259" key="5">
    <source>
        <dbReference type="PROSITE" id="PS50089"/>
    </source>
</evidence>
<evidence type="ECO:0000256" key="3">
    <source>
        <dbReference type="ARBA" id="ARBA00022833"/>
    </source>
</evidence>
<evidence type="ECO:0000256" key="2">
    <source>
        <dbReference type="ARBA" id="ARBA00022771"/>
    </source>
</evidence>
<evidence type="ECO:0000256" key="4">
    <source>
        <dbReference type="PROSITE-ProRule" id="PRU00175"/>
    </source>
</evidence>
<keyword evidence="6" id="KW-1185">Reference proteome</keyword>
<keyword evidence="3" id="KW-0862">Zinc</keyword>
<dbReference type="GO" id="GO:0008270">
    <property type="term" value="F:zinc ion binding"/>
    <property type="evidence" value="ECO:0007669"/>
    <property type="project" value="UniProtKB-KW"/>
</dbReference>